<dbReference type="AlphaFoldDB" id="I3R5V0"/>
<evidence type="ECO:0000313" key="1">
    <source>
        <dbReference type="EMBL" id="AFK19610.1"/>
    </source>
</evidence>
<evidence type="ECO:0000313" key="2">
    <source>
        <dbReference type="Proteomes" id="UP000006469"/>
    </source>
</evidence>
<dbReference type="STRING" id="523841.HFX_1913"/>
<gene>
    <name evidence="1" type="ordered locus">HFX_1913</name>
</gene>
<proteinExistence type="predicted"/>
<dbReference type="Proteomes" id="UP000006469">
    <property type="component" value="Chromosome"/>
</dbReference>
<sequence length="74" mass="8594">MGEDNFHVHSEFPDFEIGLQRPNLLGRRHLSLVEPIMLPESNSPLVAAFTEFSQNENRRTSVRFRGVLNLFPER</sequence>
<reference evidence="1 2" key="1">
    <citation type="journal article" date="2012" name="J. Bacteriol.">
        <title>Complete genome sequence of the metabolically versatile halophilic archaeon Haloferax mediterranei, a poly(3-hydroxybutyrate-co-3-hydroxyvalerate) producer.</title>
        <authorList>
            <person name="Han J."/>
            <person name="Zhang F."/>
            <person name="Hou J."/>
            <person name="Liu X."/>
            <person name="Li M."/>
            <person name="Liu H."/>
            <person name="Cai L."/>
            <person name="Zhang B."/>
            <person name="Chen Y."/>
            <person name="Zhou J."/>
            <person name="Hu S."/>
            <person name="Xiang H."/>
        </authorList>
    </citation>
    <scope>NUCLEOTIDE SEQUENCE [LARGE SCALE GENOMIC DNA]</scope>
    <source>
        <strain evidence="2">ATCC 33500 / DSM 1411 / JCM 8866 / NBRC 14739 / NCIMB 2177 / R-4</strain>
    </source>
</reference>
<dbReference type="EMBL" id="CP001868">
    <property type="protein sequence ID" value="AFK19610.1"/>
    <property type="molecule type" value="Genomic_DNA"/>
</dbReference>
<protein>
    <submittedName>
        <fullName evidence="1">Uncharacterized protein</fullName>
    </submittedName>
</protein>
<organism evidence="1 2">
    <name type="scientific">Haloferax mediterranei (strain ATCC 33500 / DSM 1411 / JCM 8866 / NBRC 14739 / NCIMB 2177 / R-4)</name>
    <name type="common">Halobacterium mediterranei</name>
    <dbReference type="NCBI Taxonomy" id="523841"/>
    <lineage>
        <taxon>Archaea</taxon>
        <taxon>Methanobacteriati</taxon>
        <taxon>Methanobacteriota</taxon>
        <taxon>Stenosarchaea group</taxon>
        <taxon>Halobacteria</taxon>
        <taxon>Halobacteriales</taxon>
        <taxon>Haloferacaceae</taxon>
        <taxon>Haloferax</taxon>
    </lineage>
</organism>
<dbReference type="HOGENOM" id="CLU_2678776_0_0_2"/>
<accession>I3R5V0</accession>
<dbReference type="KEGG" id="hme:HFX_1913"/>
<name>I3R5V0_HALMT</name>